<evidence type="ECO:0000313" key="3">
    <source>
        <dbReference type="Proteomes" id="UP001234354"/>
    </source>
</evidence>
<dbReference type="EMBL" id="JAUTBB010000001">
    <property type="protein sequence ID" value="MDQ1118419.1"/>
    <property type="molecule type" value="Genomic_DNA"/>
</dbReference>
<dbReference type="SUPFAM" id="SSF53756">
    <property type="entry name" value="UDP-Glycosyltransferase/glycogen phosphorylase"/>
    <property type="match status" value="1"/>
</dbReference>
<dbReference type="AlphaFoldDB" id="A0AAW8G7T3"/>
<dbReference type="RefSeq" id="WP_306991099.1">
    <property type="nucleotide sequence ID" value="NZ_JAUTBB010000001.1"/>
</dbReference>
<name>A0AAW8G7T3_9GAMM</name>
<keyword evidence="2" id="KW-0808">Transferase</keyword>
<evidence type="ECO:0000313" key="2">
    <source>
        <dbReference type="EMBL" id="MDQ1118419.1"/>
    </source>
</evidence>
<accession>A0AAW8G7T3</accession>
<sequence length="367" mass="40920">MATHDQDAQAPATGKPLLTVLQQFNAPTPKTNPYLVQLLAALSPLVRVRFWSLRTALLSRYDVVHLHWPEYTMRHATALGRALRQCAVALLLLRWTVLRTPIVRTLHNLAPHEQGGAVERWLLRRMDRMTSRWIRINETTEPRAPGTDTALHGHYVDWFAPHPQGRPVAGRLLHFGLIRPYKGVEGLLTSMAGLTEPGCSLRVVGNPASPQMRTLVEAACARDPRVSALLQYVDDPTLALEVSESELVVLPYKEMHNSGTLLLALSLGRPVLVPRTANNAAVAAEVGPGWVFMYEGELDAQVIQWGLAQARNTPRAPTPDLSRRDWSQAGQLHYRSYLAALRQRRGQTQAADTDPARDRRAADNRSR</sequence>
<proteinExistence type="predicted"/>
<protein>
    <submittedName>
        <fullName evidence="2">Beta-1,4-mannosyltransferase</fullName>
        <ecNumber evidence="2">2.4.1.251</ecNumber>
    </submittedName>
</protein>
<keyword evidence="2" id="KW-0328">Glycosyltransferase</keyword>
<dbReference type="Gene3D" id="3.40.50.2000">
    <property type="entry name" value="Glycogen Phosphorylase B"/>
    <property type="match status" value="2"/>
</dbReference>
<gene>
    <name evidence="2" type="ORF">QE383_000727</name>
</gene>
<dbReference type="GO" id="GO:0016757">
    <property type="term" value="F:glycosyltransferase activity"/>
    <property type="evidence" value="ECO:0007669"/>
    <property type="project" value="UniProtKB-KW"/>
</dbReference>
<dbReference type="Proteomes" id="UP001234354">
    <property type="component" value="Unassembled WGS sequence"/>
</dbReference>
<evidence type="ECO:0000256" key="1">
    <source>
        <dbReference type="SAM" id="MobiDB-lite"/>
    </source>
</evidence>
<reference evidence="2" key="1">
    <citation type="submission" date="2023-07" db="EMBL/GenBank/DDBJ databases">
        <title>Functional and genomic diversity of the sorghum phyllosphere microbiome.</title>
        <authorList>
            <person name="Shade A."/>
        </authorList>
    </citation>
    <scope>NUCLEOTIDE SEQUENCE</scope>
    <source>
        <strain evidence="2">SORGH_AS_0908</strain>
    </source>
</reference>
<feature type="compositionally biased region" description="Basic and acidic residues" evidence="1">
    <location>
        <begin position="354"/>
        <end position="367"/>
    </location>
</feature>
<comment type="caution">
    <text evidence="2">The sequence shown here is derived from an EMBL/GenBank/DDBJ whole genome shotgun (WGS) entry which is preliminary data.</text>
</comment>
<organism evidence="2 3">
    <name type="scientific">Pseudoxanthomonas winnipegensis</name>
    <dbReference type="NCBI Taxonomy" id="2480810"/>
    <lineage>
        <taxon>Bacteria</taxon>
        <taxon>Pseudomonadati</taxon>
        <taxon>Pseudomonadota</taxon>
        <taxon>Gammaproteobacteria</taxon>
        <taxon>Lysobacterales</taxon>
        <taxon>Lysobacteraceae</taxon>
        <taxon>Pseudoxanthomonas</taxon>
    </lineage>
</organism>
<feature type="region of interest" description="Disordered" evidence="1">
    <location>
        <begin position="344"/>
        <end position="367"/>
    </location>
</feature>
<dbReference type="EC" id="2.4.1.251" evidence="2"/>